<proteinExistence type="predicted"/>
<gene>
    <name evidence="2" type="ORF">LITE_LOCUS43052</name>
</gene>
<comment type="caution">
    <text evidence="2">The sequence shown here is derived from an EMBL/GenBank/DDBJ whole genome shotgun (WGS) entry which is preliminary data.</text>
</comment>
<feature type="region of interest" description="Disordered" evidence="1">
    <location>
        <begin position="1"/>
        <end position="85"/>
    </location>
</feature>
<evidence type="ECO:0000256" key="1">
    <source>
        <dbReference type="SAM" id="MobiDB-lite"/>
    </source>
</evidence>
<protein>
    <submittedName>
        <fullName evidence="2">Uncharacterized protein</fullName>
    </submittedName>
</protein>
<feature type="compositionally biased region" description="Polar residues" evidence="1">
    <location>
        <begin position="54"/>
        <end position="73"/>
    </location>
</feature>
<name>A0AAV0QGX6_9ROSI</name>
<evidence type="ECO:0000313" key="3">
    <source>
        <dbReference type="Proteomes" id="UP001154282"/>
    </source>
</evidence>
<keyword evidence="3" id="KW-1185">Reference proteome</keyword>
<accession>A0AAV0QGX6</accession>
<feature type="compositionally biased region" description="Low complexity" evidence="1">
    <location>
        <begin position="1"/>
        <end position="39"/>
    </location>
</feature>
<dbReference type="Proteomes" id="UP001154282">
    <property type="component" value="Unassembled WGS sequence"/>
</dbReference>
<dbReference type="EMBL" id="CAMGYJ010000009">
    <property type="protein sequence ID" value="CAI0544071.1"/>
    <property type="molecule type" value="Genomic_DNA"/>
</dbReference>
<reference evidence="2" key="1">
    <citation type="submission" date="2022-08" db="EMBL/GenBank/DDBJ databases">
        <authorList>
            <person name="Gutierrez-Valencia J."/>
        </authorList>
    </citation>
    <scope>NUCLEOTIDE SEQUENCE</scope>
</reference>
<sequence>MAATPLPSASEPLPKPSPSSSTPPAASSGSPAPLTTSASIVSSLHPPPKFPLSSPCSPRLQKSSDAETPNAPGSTAGAGGPNSAGIAVTTAVVGGLGIVLRSARRI</sequence>
<dbReference type="AlphaFoldDB" id="A0AAV0QGX6"/>
<evidence type="ECO:0000313" key="2">
    <source>
        <dbReference type="EMBL" id="CAI0544071.1"/>
    </source>
</evidence>
<organism evidence="2 3">
    <name type="scientific">Linum tenue</name>
    <dbReference type="NCBI Taxonomy" id="586396"/>
    <lineage>
        <taxon>Eukaryota</taxon>
        <taxon>Viridiplantae</taxon>
        <taxon>Streptophyta</taxon>
        <taxon>Embryophyta</taxon>
        <taxon>Tracheophyta</taxon>
        <taxon>Spermatophyta</taxon>
        <taxon>Magnoliopsida</taxon>
        <taxon>eudicotyledons</taxon>
        <taxon>Gunneridae</taxon>
        <taxon>Pentapetalae</taxon>
        <taxon>rosids</taxon>
        <taxon>fabids</taxon>
        <taxon>Malpighiales</taxon>
        <taxon>Linaceae</taxon>
        <taxon>Linum</taxon>
    </lineage>
</organism>